<dbReference type="GO" id="GO:0046872">
    <property type="term" value="F:metal ion binding"/>
    <property type="evidence" value="ECO:0007669"/>
    <property type="project" value="UniProtKB-KW"/>
</dbReference>
<keyword evidence="6 9" id="KW-0456">Lyase</keyword>
<dbReference type="RefSeq" id="WP_011177736.1">
    <property type="nucleotide sequence ID" value="NC_005877.1"/>
</dbReference>
<dbReference type="PRINTS" id="PR00415">
    <property type="entry name" value="ACONITASE"/>
</dbReference>
<dbReference type="NCBIfam" id="NF006757">
    <property type="entry name" value="PRK09277.1"/>
    <property type="match status" value="1"/>
</dbReference>
<dbReference type="Pfam" id="PF00330">
    <property type="entry name" value="Aconitase"/>
    <property type="match status" value="1"/>
</dbReference>
<evidence type="ECO:0000256" key="4">
    <source>
        <dbReference type="ARBA" id="ARBA00023004"/>
    </source>
</evidence>
<evidence type="ECO:0000256" key="2">
    <source>
        <dbReference type="ARBA" id="ARBA00007185"/>
    </source>
</evidence>
<dbReference type="Proteomes" id="UP000000438">
    <property type="component" value="Chromosome"/>
</dbReference>
<accession>Q6L0I2</accession>
<dbReference type="InterPro" id="IPR015931">
    <property type="entry name" value="Acnase/IPM_dHydase_lsu_aba_1/3"/>
</dbReference>
<dbReference type="OrthoDB" id="255at2157"/>
<dbReference type="SUPFAM" id="SSF53732">
    <property type="entry name" value="Aconitase iron-sulfur domain"/>
    <property type="match status" value="1"/>
</dbReference>
<dbReference type="InterPro" id="IPR006249">
    <property type="entry name" value="Aconitase/IRP2"/>
</dbReference>
<dbReference type="NCBIfam" id="NF009520">
    <property type="entry name" value="PRK12881.1"/>
    <property type="match status" value="1"/>
</dbReference>
<feature type="domain" description="Aconitase A/isopropylmalate dehydratase small subunit swivel" evidence="8">
    <location>
        <begin position="656"/>
        <end position="772"/>
    </location>
</feature>
<dbReference type="SUPFAM" id="SSF52016">
    <property type="entry name" value="LeuD/IlvD-like"/>
    <property type="match status" value="1"/>
</dbReference>
<evidence type="ECO:0000256" key="6">
    <source>
        <dbReference type="ARBA" id="ARBA00023239"/>
    </source>
</evidence>
<dbReference type="GO" id="GO:0051536">
    <property type="term" value="F:iron-sulfur cluster binding"/>
    <property type="evidence" value="ECO:0007669"/>
    <property type="project" value="UniProtKB-KW"/>
</dbReference>
<dbReference type="AlphaFoldDB" id="Q6L0I2"/>
<dbReference type="STRING" id="263820.PTO0935"/>
<evidence type="ECO:0000256" key="5">
    <source>
        <dbReference type="ARBA" id="ARBA00023014"/>
    </source>
</evidence>
<dbReference type="PATRIC" id="fig|263820.9.peg.973"/>
<protein>
    <submittedName>
        <fullName evidence="9">Aconitate hydratase</fullName>
        <ecNumber evidence="9">4.2.1.3</ecNumber>
    </submittedName>
</protein>
<dbReference type="InParanoid" id="Q6L0I2"/>
<evidence type="ECO:0000259" key="8">
    <source>
        <dbReference type="Pfam" id="PF00694"/>
    </source>
</evidence>
<dbReference type="FunFam" id="3.20.19.10:FF:000001">
    <property type="entry name" value="Aconitate hydratase"/>
    <property type="match status" value="1"/>
</dbReference>
<organism evidence="9 10">
    <name type="scientific">Picrophilus torridus (strain ATCC 700027 / DSM 9790 / JCM 10055 / NBRC 100828 / KAW 2/3)</name>
    <dbReference type="NCBI Taxonomy" id="1122961"/>
    <lineage>
        <taxon>Archaea</taxon>
        <taxon>Methanobacteriati</taxon>
        <taxon>Thermoplasmatota</taxon>
        <taxon>Thermoplasmata</taxon>
        <taxon>Thermoplasmatales</taxon>
        <taxon>Picrophilaceae</taxon>
        <taxon>Picrophilus</taxon>
    </lineage>
</organism>
<keyword evidence="4" id="KW-0408">Iron</keyword>
<evidence type="ECO:0000313" key="10">
    <source>
        <dbReference type="Proteomes" id="UP000000438"/>
    </source>
</evidence>
<keyword evidence="5" id="KW-0411">Iron-sulfur</keyword>
<feature type="domain" description="Aconitase/3-isopropylmalate dehydratase large subunit alpha/beta/alpha" evidence="7">
    <location>
        <begin position="64"/>
        <end position="524"/>
    </location>
</feature>
<dbReference type="EMBL" id="AE017261">
    <property type="protein sequence ID" value="AAT43520.1"/>
    <property type="molecule type" value="Genomic_DNA"/>
</dbReference>
<proteinExistence type="inferred from homology"/>
<comment type="cofactor">
    <cofactor evidence="1">
        <name>[4Fe-4S] cluster</name>
        <dbReference type="ChEBI" id="CHEBI:49883"/>
    </cofactor>
</comment>
<dbReference type="NCBIfam" id="TIGR01341">
    <property type="entry name" value="aconitase_1"/>
    <property type="match status" value="1"/>
</dbReference>
<name>Q6L0I2_PICTO</name>
<dbReference type="InterPro" id="IPR015928">
    <property type="entry name" value="Aconitase/3IPM_dehydase_swvl"/>
</dbReference>
<dbReference type="PaxDb" id="263820-PTO0935"/>
<dbReference type="Gene3D" id="6.10.190.10">
    <property type="match status" value="1"/>
</dbReference>
<sequence length="833" mass="92644">MEIRREKVTINGNEYIYYPLSQLGPEVNNLPYSIKILLENVLKNYDNSEINDKTIENILKLRYGSDIAFKPSRVVLQDYTGIPLIVDLAALREYYKKKSLDPEKINPVTKSDLIIDHSIIVDSFGNGDSIVINMKDEFSRNIERYKFLKWAMESFKNLSIVPPGHGIIHQINLEYLSRVAFSENNVMTAESLIGTDSHTTMIGGIGVLGWGVGGLEAEASMLGEPYYMVLPEVIGVKIIGDIKEGVTPTDIVLYITNKLRARNVVGKFVEFFGDINKLTVQDRATISNMAPEYGATIGYFPVDDETIKYINNTNRDGETVKEFFKLQGLFYDGPKNYSDVVEIDLGDIVPSMAGPKNPDELVTLDHLKENVEKIIEGGHDGDVVKNGSVVISAITSCTNTSNPTVLLGAGILAKKAYNLGLFPPDYVKTSLAPGSQVVTEYLKNTGLLEYLEKLNFYVVGYGCTTCIGNAGPLIPAVENDIKKNNVKTFAVLSGNRNFEGRINPYIAGAYLASPILVAAMAIAGRLNFDPYKEPIAKDKNGNNVYLKDIWPTLDEIKEYINMANDPKLYKERYKDVFSGDSNWNSLSSVNDVLYNFDDKSTYIKIPPWLYLEPVKDIKNGRILAIFGDKVTTDHISPAGPILKESVAGKYLMSLGATEMNTFGARRGNHEVMLRGGFSNPKLRNLMSDENGYTIHYPDGKKMTIYDAAMKYRDENVPLVIFAGKQYGSGSSRDWAAKVTALMNIKAVIAESFERIHRSNLVDMGVVPIQIDKKPELKGDEIIEINGLEDLKPGMDITIKINGMALNGKVRVDTEQEVKYIKSGNILKYIAEKN</sequence>
<evidence type="ECO:0000313" key="9">
    <source>
        <dbReference type="EMBL" id="AAT43520.1"/>
    </source>
</evidence>
<comment type="similarity">
    <text evidence="2">Belongs to the aconitase/IPM isomerase family.</text>
</comment>
<dbReference type="Pfam" id="PF00694">
    <property type="entry name" value="Aconitase_C"/>
    <property type="match status" value="1"/>
</dbReference>
<dbReference type="GeneID" id="2845203"/>
<dbReference type="InterPro" id="IPR000573">
    <property type="entry name" value="AconitaseA/IPMdHydase_ssu_swvl"/>
</dbReference>
<evidence type="ECO:0000259" key="7">
    <source>
        <dbReference type="Pfam" id="PF00330"/>
    </source>
</evidence>
<dbReference type="eggNOG" id="arCOG01697">
    <property type="taxonomic scope" value="Archaea"/>
</dbReference>
<dbReference type="PROSITE" id="PS00450">
    <property type="entry name" value="ACONITASE_1"/>
    <property type="match status" value="1"/>
</dbReference>
<dbReference type="InterPro" id="IPR036008">
    <property type="entry name" value="Aconitase_4Fe-4S_dom"/>
</dbReference>
<dbReference type="InterPro" id="IPR001030">
    <property type="entry name" value="Acoase/IPM_deHydtase_lsu_aba"/>
</dbReference>
<keyword evidence="3" id="KW-0479">Metal-binding</keyword>
<gene>
    <name evidence="9" type="ordered locus">PTO0935</name>
</gene>
<dbReference type="HOGENOM" id="CLU_013476_2_1_2"/>
<dbReference type="Gene3D" id="3.20.19.10">
    <property type="entry name" value="Aconitase, domain 4"/>
    <property type="match status" value="1"/>
</dbReference>
<dbReference type="FunCoup" id="Q6L0I2">
    <property type="interactions" value="244"/>
</dbReference>
<evidence type="ECO:0000256" key="1">
    <source>
        <dbReference type="ARBA" id="ARBA00001966"/>
    </source>
</evidence>
<dbReference type="KEGG" id="pto:PTO0935"/>
<dbReference type="GO" id="GO:0003994">
    <property type="term" value="F:aconitate hydratase activity"/>
    <property type="evidence" value="ECO:0007669"/>
    <property type="project" value="UniProtKB-EC"/>
</dbReference>
<dbReference type="InterPro" id="IPR018136">
    <property type="entry name" value="Aconitase_4Fe-4S_BS"/>
</dbReference>
<dbReference type="PANTHER" id="PTHR11670">
    <property type="entry name" value="ACONITASE/IRON-RESPONSIVE ELEMENT FAMILY MEMBER"/>
    <property type="match status" value="1"/>
</dbReference>
<dbReference type="Gene3D" id="3.30.499.10">
    <property type="entry name" value="Aconitase, domain 3"/>
    <property type="match status" value="2"/>
</dbReference>
<evidence type="ECO:0000256" key="3">
    <source>
        <dbReference type="ARBA" id="ARBA00022723"/>
    </source>
</evidence>
<reference evidence="9 10" key="1">
    <citation type="journal article" date="2004" name="Proc. Natl. Acad. Sci. U.S.A.">
        <title>Genome sequence of Picrophilus torridus and its implications for life around pH 0.</title>
        <authorList>
            <person name="Futterer O."/>
            <person name="Angelov A."/>
            <person name="Liesegang H."/>
            <person name="Gottschalk G."/>
            <person name="Schleper C."/>
            <person name="Schepers B."/>
            <person name="Dock C."/>
            <person name="Antranikian G."/>
            <person name="Liebl W."/>
        </authorList>
    </citation>
    <scope>NUCLEOTIDE SEQUENCE [LARGE SCALE GENOMIC DNA]</scope>
    <source>
        <strain evidence="10">ATCC 700027 / DSM 9790 / JCM 10055 / NBRC 100828</strain>
    </source>
</reference>
<dbReference type="EC" id="4.2.1.3" evidence="9"/>